<dbReference type="RefSeq" id="WP_335617518.1">
    <property type="nucleotide sequence ID" value="NZ_BBYN01000006.1"/>
</dbReference>
<dbReference type="GO" id="GO:0005886">
    <property type="term" value="C:plasma membrane"/>
    <property type="evidence" value="ECO:0007669"/>
    <property type="project" value="TreeGrafter"/>
</dbReference>
<dbReference type="PANTHER" id="PTHR42903">
    <property type="entry name" value="INNER MEMBRANE PROTEIN YCCF"/>
    <property type="match status" value="1"/>
</dbReference>
<evidence type="ECO:0000313" key="5">
    <source>
        <dbReference type="Proteomes" id="UP000188993"/>
    </source>
</evidence>
<reference evidence="4 5" key="1">
    <citation type="journal article" date="2014" name="Int. J. Syst. Evol. Microbiol.">
        <title>Jeotgalibaca dankookensis gen. nov., sp. nov., a member of the family Carnobacteriaceae, isolated from seujeot (Korean traditional food).</title>
        <authorList>
            <person name="Lee D.G."/>
            <person name="Trujillo M.E."/>
            <person name="Kang H."/>
            <person name="Ahn T.Y."/>
        </authorList>
    </citation>
    <scope>NUCLEOTIDE SEQUENCE [LARGE SCALE GENOMIC DNA]</scope>
    <source>
        <strain evidence="4 5">EX-07</strain>
    </source>
</reference>
<dbReference type="STRING" id="708126.BW727_102060"/>
<evidence type="ECO:0000256" key="2">
    <source>
        <dbReference type="SAM" id="Phobius"/>
    </source>
</evidence>
<proteinExistence type="predicted"/>
<evidence type="ECO:0000256" key="1">
    <source>
        <dbReference type="SAM" id="MobiDB-lite"/>
    </source>
</evidence>
<feature type="compositionally biased region" description="Basic and acidic residues" evidence="1">
    <location>
        <begin position="7"/>
        <end position="16"/>
    </location>
</feature>
<name>A0A1S6IS71_9LACT</name>
<feature type="region of interest" description="Disordered" evidence="1">
    <location>
        <begin position="1"/>
        <end position="21"/>
    </location>
</feature>
<keyword evidence="2" id="KW-0472">Membrane</keyword>
<protein>
    <submittedName>
        <fullName evidence="4">Inner membrane protein YccF</fullName>
    </submittedName>
</protein>
<dbReference type="AlphaFoldDB" id="A0A1S6IS71"/>
<dbReference type="Proteomes" id="UP000188993">
    <property type="component" value="Chromosome"/>
</dbReference>
<feature type="transmembrane region" description="Helical" evidence="2">
    <location>
        <begin position="114"/>
        <end position="131"/>
    </location>
</feature>
<dbReference type="PANTHER" id="PTHR42903:SF1">
    <property type="entry name" value="INNER MEMBRANE PROTEIN YCCF"/>
    <property type="match status" value="1"/>
</dbReference>
<evidence type="ECO:0000313" key="4">
    <source>
        <dbReference type="EMBL" id="AQS54374.1"/>
    </source>
</evidence>
<dbReference type="Pfam" id="PF03733">
    <property type="entry name" value="YccF"/>
    <property type="match status" value="2"/>
</dbReference>
<gene>
    <name evidence="4" type="primary">yccF</name>
    <name evidence="4" type="ORF">BW727_102060</name>
</gene>
<keyword evidence="2" id="KW-1133">Transmembrane helix</keyword>
<dbReference type="InterPro" id="IPR052937">
    <property type="entry name" value="Inner_membrane_protein"/>
</dbReference>
<evidence type="ECO:0000259" key="3">
    <source>
        <dbReference type="Pfam" id="PF03733"/>
    </source>
</evidence>
<feature type="domain" description="Inner membrane component" evidence="3">
    <location>
        <begin position="35"/>
        <end position="84"/>
    </location>
</feature>
<dbReference type="KEGG" id="jda:BW727_102060"/>
<sequence length="151" mass="16669">MFASDELSIKTDEKHTKSGKIRGNKERMSHMNLFANIIWFVLGGFISWASWMVTGILWSITIVGIPVGVQCFKFAKMAAAPFGKEIQFSSSGASLLINILWMIFGGLVMAAEEALLGVIFCLTIVGIPFGLQHFKHAKLALLPFGSKIYRI</sequence>
<keyword evidence="5" id="KW-1185">Reference proteome</keyword>
<feature type="transmembrane region" description="Helical" evidence="2">
    <location>
        <begin position="31"/>
        <end position="50"/>
    </location>
</feature>
<dbReference type="EMBL" id="CP019728">
    <property type="protein sequence ID" value="AQS54374.1"/>
    <property type="molecule type" value="Genomic_DNA"/>
</dbReference>
<keyword evidence="2" id="KW-0812">Transmembrane</keyword>
<dbReference type="NCBIfam" id="NF008740">
    <property type="entry name" value="PRK11770.1-2"/>
    <property type="match status" value="1"/>
</dbReference>
<feature type="domain" description="Inner membrane component" evidence="3">
    <location>
        <begin position="96"/>
        <end position="145"/>
    </location>
</feature>
<organism evidence="4 5">
    <name type="scientific">Jeotgalibaca dankookensis</name>
    <dbReference type="NCBI Taxonomy" id="708126"/>
    <lineage>
        <taxon>Bacteria</taxon>
        <taxon>Bacillati</taxon>
        <taxon>Bacillota</taxon>
        <taxon>Bacilli</taxon>
        <taxon>Lactobacillales</taxon>
        <taxon>Carnobacteriaceae</taxon>
        <taxon>Jeotgalibaca</taxon>
    </lineage>
</organism>
<dbReference type="InterPro" id="IPR005185">
    <property type="entry name" value="YccF"/>
</dbReference>
<accession>A0A1S6IS71</accession>
<feature type="transmembrane region" description="Helical" evidence="2">
    <location>
        <begin position="56"/>
        <end position="75"/>
    </location>
</feature>
<feature type="transmembrane region" description="Helical" evidence="2">
    <location>
        <begin position="87"/>
        <end position="108"/>
    </location>
</feature>